<dbReference type="Proteomes" id="UP000475214">
    <property type="component" value="Unassembled WGS sequence"/>
</dbReference>
<comment type="catalytic activity">
    <reaction evidence="4">
        <text>oxaloacetate + acetyl-CoA + H2O = citrate + CoA + H(+)</text>
        <dbReference type="Rhea" id="RHEA:16845"/>
        <dbReference type="ChEBI" id="CHEBI:15377"/>
        <dbReference type="ChEBI" id="CHEBI:15378"/>
        <dbReference type="ChEBI" id="CHEBI:16452"/>
        <dbReference type="ChEBI" id="CHEBI:16947"/>
        <dbReference type="ChEBI" id="CHEBI:57287"/>
        <dbReference type="ChEBI" id="CHEBI:57288"/>
        <dbReference type="EC" id="2.3.3.16"/>
    </reaction>
</comment>
<evidence type="ECO:0000256" key="7">
    <source>
        <dbReference type="RuleBase" id="RU003406"/>
    </source>
</evidence>
<evidence type="ECO:0000256" key="2">
    <source>
        <dbReference type="ARBA" id="ARBA00010566"/>
    </source>
</evidence>
<dbReference type="GO" id="GO:0005829">
    <property type="term" value="C:cytosol"/>
    <property type="evidence" value="ECO:0007669"/>
    <property type="project" value="TreeGrafter"/>
</dbReference>
<dbReference type="GO" id="GO:0006099">
    <property type="term" value="P:tricarboxylic acid cycle"/>
    <property type="evidence" value="ECO:0007669"/>
    <property type="project" value="UniProtKB-UniPathway"/>
</dbReference>
<keyword evidence="9" id="KW-1185">Reference proteome</keyword>
<dbReference type="InterPro" id="IPR024176">
    <property type="entry name" value="Citrate_synthase_bac-typ"/>
</dbReference>
<dbReference type="InterPro" id="IPR016142">
    <property type="entry name" value="Citrate_synth-like_lrg_a-sub"/>
</dbReference>
<dbReference type="PANTHER" id="PTHR11739">
    <property type="entry name" value="CITRATE SYNTHASE"/>
    <property type="match status" value="1"/>
</dbReference>
<dbReference type="FunFam" id="1.10.230.10:FF:000007">
    <property type="entry name" value="Citrate synthase"/>
    <property type="match status" value="1"/>
</dbReference>
<evidence type="ECO:0000313" key="9">
    <source>
        <dbReference type="Proteomes" id="UP000475214"/>
    </source>
</evidence>
<dbReference type="UniPathway" id="UPA00223"/>
<feature type="active site" evidence="6">
    <location>
        <position position="271"/>
    </location>
</feature>
<evidence type="ECO:0000256" key="5">
    <source>
        <dbReference type="PIRNR" id="PIRNR001369"/>
    </source>
</evidence>
<dbReference type="PIRSF" id="PIRSF001369">
    <property type="entry name" value="Citrate_synth"/>
    <property type="match status" value="1"/>
</dbReference>
<dbReference type="PANTHER" id="PTHR11739:SF23">
    <property type="entry name" value="CITRATE SYNTHASE 2-RELATED"/>
    <property type="match status" value="1"/>
</dbReference>
<protein>
    <recommendedName>
        <fullName evidence="5">Citrate synthase</fullName>
    </recommendedName>
</protein>
<dbReference type="Pfam" id="PF00285">
    <property type="entry name" value="Citrate_synt"/>
    <property type="match status" value="1"/>
</dbReference>
<evidence type="ECO:0000313" key="8">
    <source>
        <dbReference type="EMBL" id="NED98891.1"/>
    </source>
</evidence>
<dbReference type="PRINTS" id="PR00143">
    <property type="entry name" value="CITRTSNTHASE"/>
</dbReference>
<dbReference type="RefSeq" id="WP_163731724.1">
    <property type="nucleotide sequence ID" value="NZ_JAAGOA010000001.1"/>
</dbReference>
<comment type="similarity">
    <text evidence="2 5 7">Belongs to the citrate synthase family.</text>
</comment>
<gene>
    <name evidence="8" type="ORF">G1H10_01755</name>
</gene>
<comment type="pathway">
    <text evidence="1">Carbohydrate metabolism; tricarboxylic acid cycle.</text>
</comment>
<dbReference type="InterPro" id="IPR019810">
    <property type="entry name" value="Citrate_synthase_AS"/>
</dbReference>
<dbReference type="AlphaFoldDB" id="A0A6L9S2W9"/>
<reference evidence="8 9" key="1">
    <citation type="submission" date="2020-02" db="EMBL/GenBank/DDBJ databases">
        <authorList>
            <person name="Li X.-J."/>
            <person name="Han X.-M."/>
        </authorList>
    </citation>
    <scope>NUCLEOTIDE SEQUENCE [LARGE SCALE GENOMIC DNA]</scope>
    <source>
        <strain evidence="8 9">CCTCC AB 2017055</strain>
    </source>
</reference>
<evidence type="ECO:0000256" key="3">
    <source>
        <dbReference type="ARBA" id="ARBA00022679"/>
    </source>
</evidence>
<organism evidence="8 9">
    <name type="scientific">Phytoactinopolyspora halotolerans</name>
    <dbReference type="NCBI Taxonomy" id="1981512"/>
    <lineage>
        <taxon>Bacteria</taxon>
        <taxon>Bacillati</taxon>
        <taxon>Actinomycetota</taxon>
        <taxon>Actinomycetes</taxon>
        <taxon>Jiangellales</taxon>
        <taxon>Jiangellaceae</taxon>
        <taxon>Phytoactinopolyspora</taxon>
    </lineage>
</organism>
<evidence type="ECO:0000256" key="1">
    <source>
        <dbReference type="ARBA" id="ARBA00005163"/>
    </source>
</evidence>
<dbReference type="Gene3D" id="1.10.580.10">
    <property type="entry name" value="Citrate Synthase, domain 1"/>
    <property type="match status" value="1"/>
</dbReference>
<dbReference type="GO" id="GO:0005975">
    <property type="term" value="P:carbohydrate metabolic process"/>
    <property type="evidence" value="ECO:0007669"/>
    <property type="project" value="TreeGrafter"/>
</dbReference>
<name>A0A6L9S2W9_9ACTN</name>
<feature type="active site" evidence="6">
    <location>
        <position position="324"/>
    </location>
</feature>
<dbReference type="EMBL" id="JAAGOA010000001">
    <property type="protein sequence ID" value="NED98891.1"/>
    <property type="molecule type" value="Genomic_DNA"/>
</dbReference>
<comment type="caution">
    <text evidence="8">The sequence shown here is derived from an EMBL/GenBank/DDBJ whole genome shotgun (WGS) entry which is preliminary data.</text>
</comment>
<evidence type="ECO:0000256" key="6">
    <source>
        <dbReference type="PIRSR" id="PIRSR001369-1"/>
    </source>
</evidence>
<dbReference type="SUPFAM" id="SSF48256">
    <property type="entry name" value="Citrate synthase"/>
    <property type="match status" value="1"/>
</dbReference>
<dbReference type="GO" id="GO:0036440">
    <property type="term" value="F:citrate synthase activity"/>
    <property type="evidence" value="ECO:0007669"/>
    <property type="project" value="UniProtKB-EC"/>
</dbReference>
<dbReference type="InterPro" id="IPR016143">
    <property type="entry name" value="Citrate_synth-like_sm_a-sub"/>
</dbReference>
<keyword evidence="3 5" id="KW-0808">Transferase</keyword>
<dbReference type="InterPro" id="IPR036969">
    <property type="entry name" value="Citrate_synthase_sf"/>
</dbReference>
<dbReference type="Gene3D" id="1.10.230.10">
    <property type="entry name" value="Cytochrome P450-Terp, domain 2"/>
    <property type="match status" value="1"/>
</dbReference>
<dbReference type="PROSITE" id="PS00480">
    <property type="entry name" value="CITRATE_SYNTHASE"/>
    <property type="match status" value="1"/>
</dbReference>
<sequence length="386" mass="41966">MPTQHDELIDVPAGLRNVAVTATEIGDVRGQEGFFHYRQYSAIDLAQSRTFEDVWFLFLEGRLPDPDERARFATDVAAMRPLPGELQAVLPAIARAGVRFTPLTGLRAALSHLAAARDMRPLWDLDPVDRRRDATSVCAVVPTVLAALYRLRTGAEPLAPRADLGTAANWLYMVTGEEPPPEHAAAIERYLIATVDHGFNASTFTARVVASSGADLPAAVVAALGAFAGPLHGGAPDRALESIDAIGSRDRIDSWVRPRVESGDRIMGFGHAVYRTEDPRARMLRETALGLGGELAEFAVEVERRVVEILAELKPGRELYANVEFYAGVVMERCGIPRSMFTPTFAVSRTVGWCANILEEATRGKIIRPAARYTGPEAPHPVPAAR</sequence>
<proteinExistence type="inferred from homology"/>
<dbReference type="InterPro" id="IPR002020">
    <property type="entry name" value="Citrate_synthase"/>
</dbReference>
<accession>A0A6L9S2W9</accession>
<evidence type="ECO:0000256" key="4">
    <source>
        <dbReference type="ARBA" id="ARBA00049288"/>
    </source>
</evidence>